<evidence type="ECO:0000313" key="2">
    <source>
        <dbReference type="Proteomes" id="UP001190825"/>
    </source>
</evidence>
<dbReference type="EMBL" id="NBUC01000058">
    <property type="protein sequence ID" value="PLU05833.1"/>
    <property type="molecule type" value="Genomic_DNA"/>
</dbReference>
<keyword evidence="2" id="KW-1185">Reference proteome</keyword>
<sequence>MLVTPSLWLGPVSRCCYLFEQACRIIEQANSEPPMIDSWTFVGRNEKLPPYCLTEECYRTIWRVEELASSNRH</sequence>
<name>A0ABX4TQ09_9HYPH</name>
<proteinExistence type="predicted"/>
<comment type="caution">
    <text evidence="1">The sequence shown here is derived from an EMBL/GenBank/DDBJ whole genome shotgun (WGS) entry which is preliminary data.</text>
</comment>
<reference evidence="1 2" key="1">
    <citation type="journal article" date="2018" name="FEMS Microbiol. Ecol.">
        <title>Co-invading symbiotic mutualists of Medicago polymorpha retain high ancestral diversity and contain diverse accessory genomes.</title>
        <authorList>
            <person name="Porter S.S."/>
            <person name="Faber-Hammond J.J."/>
            <person name="Friesen M.L."/>
        </authorList>
    </citation>
    <scope>NUCLEOTIDE SEQUENCE [LARGE SCALE GENOMIC DNA]</scope>
    <source>
        <strain evidence="1 2">Str16</strain>
    </source>
</reference>
<accession>A0ABX4TQ09</accession>
<dbReference type="Proteomes" id="UP001190825">
    <property type="component" value="Unassembled WGS sequence"/>
</dbReference>
<gene>
    <name evidence="1" type="ORF">BMJ33_07835</name>
</gene>
<evidence type="ECO:0000313" key="1">
    <source>
        <dbReference type="EMBL" id="PLU05833.1"/>
    </source>
</evidence>
<protein>
    <submittedName>
        <fullName evidence="1">Uncharacterized protein</fullName>
    </submittedName>
</protein>
<organism evidence="1 2">
    <name type="scientific">Sinorhizobium medicae</name>
    <dbReference type="NCBI Taxonomy" id="110321"/>
    <lineage>
        <taxon>Bacteria</taxon>
        <taxon>Pseudomonadati</taxon>
        <taxon>Pseudomonadota</taxon>
        <taxon>Alphaproteobacteria</taxon>
        <taxon>Hyphomicrobiales</taxon>
        <taxon>Rhizobiaceae</taxon>
        <taxon>Sinorhizobium/Ensifer group</taxon>
        <taxon>Sinorhizobium</taxon>
    </lineage>
</organism>